<feature type="compositionally biased region" description="Low complexity" evidence="6">
    <location>
        <begin position="435"/>
        <end position="462"/>
    </location>
</feature>
<name>A0ABT1JKM0_ACTCY</name>
<dbReference type="InterPro" id="IPR043129">
    <property type="entry name" value="ATPase_NBD"/>
</dbReference>
<feature type="compositionally biased region" description="Low complexity" evidence="6">
    <location>
        <begin position="376"/>
        <end position="387"/>
    </location>
</feature>
<organism evidence="8 9">
    <name type="scientific">Actinoalloteichus caeruleus DSM 43889</name>
    <dbReference type="NCBI Taxonomy" id="1120930"/>
    <lineage>
        <taxon>Bacteria</taxon>
        <taxon>Bacillati</taxon>
        <taxon>Actinomycetota</taxon>
        <taxon>Actinomycetes</taxon>
        <taxon>Pseudonocardiales</taxon>
        <taxon>Pseudonocardiaceae</taxon>
        <taxon>Actinoalloteichus</taxon>
        <taxon>Actinoalloteichus cyanogriseus</taxon>
    </lineage>
</organism>
<evidence type="ECO:0000256" key="4">
    <source>
        <dbReference type="ARBA" id="ARBA00023016"/>
    </source>
</evidence>
<evidence type="ECO:0000256" key="7">
    <source>
        <dbReference type="SAM" id="Phobius"/>
    </source>
</evidence>
<proteinExistence type="inferred from homology"/>
<dbReference type="InterPro" id="IPR013126">
    <property type="entry name" value="Hsp_70_fam"/>
</dbReference>
<evidence type="ECO:0000256" key="3">
    <source>
        <dbReference type="ARBA" id="ARBA00022840"/>
    </source>
</evidence>
<evidence type="ECO:0000313" key="9">
    <source>
        <dbReference type="Proteomes" id="UP000791080"/>
    </source>
</evidence>
<dbReference type="InterPro" id="IPR018181">
    <property type="entry name" value="Heat_shock_70_CS"/>
</dbReference>
<dbReference type="Gene3D" id="3.90.640.10">
    <property type="entry name" value="Actin, Chain A, domain 4"/>
    <property type="match status" value="1"/>
</dbReference>
<dbReference type="PANTHER" id="PTHR42749:SF1">
    <property type="entry name" value="CELL SHAPE-DETERMINING PROTEIN MREB"/>
    <property type="match status" value="1"/>
</dbReference>
<evidence type="ECO:0000256" key="1">
    <source>
        <dbReference type="ARBA" id="ARBA00007381"/>
    </source>
</evidence>
<comment type="caution">
    <text evidence="8">The sequence shown here is derived from an EMBL/GenBank/DDBJ whole genome shotgun (WGS) entry which is preliminary data.</text>
</comment>
<protein>
    <submittedName>
        <fullName evidence="8">Hsp70 protein</fullName>
    </submittedName>
</protein>
<evidence type="ECO:0000256" key="6">
    <source>
        <dbReference type="SAM" id="MobiDB-lite"/>
    </source>
</evidence>
<keyword evidence="7" id="KW-0472">Membrane</keyword>
<dbReference type="SUPFAM" id="SSF53067">
    <property type="entry name" value="Actin-like ATPase domain"/>
    <property type="match status" value="2"/>
</dbReference>
<sequence length="717" mass="73973">MRELAVDFGTSNTVAAVRASPHERPRLLAVDGWQVLPSAVWLAPDGELVVGVDAQRQARLDPTRYEPTPKLRVDEVEVLLGDRVVPVVDLIAAVLRRVAGEARRQLGGEPHRVVLTHPADWHRIRRNTLRAAARAAGWSGPVSLLAEPVAAAAHFAEVTSHERVVHPGQALAVFDMGGGTTDTALVHRGRDDGWRVLAEAGTPDLGGGDVDQLLLEHIRSSVGPDRPEWGELVRPSGPAARRAARALADDVRAGKEALSRYPQTDIPLPDPLPDAHVTRAELEGLVRPRLERTVAMLAGTVGTARSDLAGVFLVGGATRMPLVATMIGERLGVVPVAVESPESSVALGALTTRAASDFTEPGAPLGEERPPEDGDAVTAVTRATGTGEEPTRRLADGPASADPRGAAAGGAVPPGAEAPTRSIRAEDGPTSRVTATPVGGHPAVAPAQPAPGAAPTGYPATRPVDASRVYRVDQAPWQPAPPAPPAPRDRRGGHRRVWSVVALVAVVVAVAIAVVQLWPVSGDDVSGQDPAGPGDGGRATEGPPGTASRVAETRTHEAEDPAKPVPGGRVDPSVGELFREEALRDFAGSAAAGAEECAPADMPVLDMVVGSGDAVTCEYTVDGVGWTVTFLSGSGACEVALLASSLGESHGAGTWSGGGYSGRYQFGSLPAGAPVSAALTYTADGEPLCGAVEPSGGTSVTPEQLVTFWEDNVRPVG</sequence>
<comment type="similarity">
    <text evidence="1">Belongs to the heat shock protein 70 family.</text>
</comment>
<keyword evidence="2" id="KW-0547">Nucleotide-binding</keyword>
<keyword evidence="7" id="KW-0812">Transmembrane</keyword>
<keyword evidence="3" id="KW-0067">ATP-binding</keyword>
<evidence type="ECO:0000313" key="8">
    <source>
        <dbReference type="EMBL" id="MCP2333066.1"/>
    </source>
</evidence>
<evidence type="ECO:0000256" key="5">
    <source>
        <dbReference type="ARBA" id="ARBA00023186"/>
    </source>
</evidence>
<keyword evidence="4" id="KW-0346">Stress response</keyword>
<dbReference type="RefSeq" id="WP_051313579.1">
    <property type="nucleotide sequence ID" value="NZ_AUBJ02000001.1"/>
</dbReference>
<feature type="region of interest" description="Disordered" evidence="6">
    <location>
        <begin position="356"/>
        <end position="462"/>
    </location>
</feature>
<dbReference type="PRINTS" id="PR00301">
    <property type="entry name" value="HEATSHOCK70"/>
</dbReference>
<keyword evidence="5" id="KW-0143">Chaperone</keyword>
<dbReference type="EMBL" id="AUBJ02000001">
    <property type="protein sequence ID" value="MCP2333066.1"/>
    <property type="molecule type" value="Genomic_DNA"/>
</dbReference>
<feature type="compositionally biased region" description="Basic and acidic residues" evidence="6">
    <location>
        <begin position="551"/>
        <end position="562"/>
    </location>
</feature>
<dbReference type="PANTHER" id="PTHR42749">
    <property type="entry name" value="CELL SHAPE-DETERMINING PROTEIN MREB"/>
    <property type="match status" value="1"/>
</dbReference>
<dbReference type="Proteomes" id="UP000791080">
    <property type="component" value="Unassembled WGS sequence"/>
</dbReference>
<feature type="region of interest" description="Disordered" evidence="6">
    <location>
        <begin position="521"/>
        <end position="573"/>
    </location>
</feature>
<feature type="compositionally biased region" description="Low complexity" evidence="6">
    <location>
        <begin position="396"/>
        <end position="419"/>
    </location>
</feature>
<reference evidence="8 9" key="1">
    <citation type="submission" date="2022-06" db="EMBL/GenBank/DDBJ databases">
        <title>Genomic Encyclopedia of Type Strains, Phase I: the one thousand microbial genomes (KMG-I) project.</title>
        <authorList>
            <person name="Kyrpides N."/>
        </authorList>
    </citation>
    <scope>NUCLEOTIDE SEQUENCE [LARGE SCALE GENOMIC DNA]</scope>
    <source>
        <strain evidence="8 9">DSM 43889</strain>
    </source>
</reference>
<dbReference type="PROSITE" id="PS01036">
    <property type="entry name" value="HSP70_3"/>
    <property type="match status" value="1"/>
</dbReference>
<gene>
    <name evidence="8" type="ORF">G443_003336</name>
</gene>
<keyword evidence="7" id="KW-1133">Transmembrane helix</keyword>
<feature type="transmembrane region" description="Helical" evidence="7">
    <location>
        <begin position="497"/>
        <end position="518"/>
    </location>
</feature>
<keyword evidence="9" id="KW-1185">Reference proteome</keyword>
<accession>A0ABT1JKM0</accession>
<dbReference type="Pfam" id="PF00012">
    <property type="entry name" value="HSP70"/>
    <property type="match status" value="1"/>
</dbReference>
<evidence type="ECO:0000256" key="2">
    <source>
        <dbReference type="ARBA" id="ARBA00022741"/>
    </source>
</evidence>
<dbReference type="Gene3D" id="3.30.420.40">
    <property type="match status" value="2"/>
</dbReference>